<dbReference type="EMBL" id="GBRH01223063">
    <property type="protein sequence ID" value="JAD74832.1"/>
    <property type="molecule type" value="Transcribed_RNA"/>
</dbReference>
<protein>
    <submittedName>
        <fullName evidence="1">Uncharacterized protein</fullName>
    </submittedName>
</protein>
<dbReference type="AlphaFoldDB" id="A0A0A9CTJ5"/>
<sequence>MSFKTVFMLDMTVESIVGRELTAESSSGLCPCLIWLPAEDPMSRARRCSTRKSKPMNGSMKLFCTSASALRTNSEKVMIELALLSSSDICEVVTAARFF</sequence>
<accession>A0A0A9CTJ5</accession>
<reference evidence="1" key="1">
    <citation type="submission" date="2014-09" db="EMBL/GenBank/DDBJ databases">
        <authorList>
            <person name="Magalhaes I.L.F."/>
            <person name="Oliveira U."/>
            <person name="Santos F.R."/>
            <person name="Vidigal T.H.D.A."/>
            <person name="Brescovit A.D."/>
            <person name="Santos A.J."/>
        </authorList>
    </citation>
    <scope>NUCLEOTIDE SEQUENCE</scope>
    <source>
        <tissue evidence="1">Shoot tissue taken approximately 20 cm above the soil surface</tissue>
    </source>
</reference>
<proteinExistence type="predicted"/>
<organism evidence="1">
    <name type="scientific">Arundo donax</name>
    <name type="common">Giant reed</name>
    <name type="synonym">Donax arundinaceus</name>
    <dbReference type="NCBI Taxonomy" id="35708"/>
    <lineage>
        <taxon>Eukaryota</taxon>
        <taxon>Viridiplantae</taxon>
        <taxon>Streptophyta</taxon>
        <taxon>Embryophyta</taxon>
        <taxon>Tracheophyta</taxon>
        <taxon>Spermatophyta</taxon>
        <taxon>Magnoliopsida</taxon>
        <taxon>Liliopsida</taxon>
        <taxon>Poales</taxon>
        <taxon>Poaceae</taxon>
        <taxon>PACMAD clade</taxon>
        <taxon>Arundinoideae</taxon>
        <taxon>Arundineae</taxon>
        <taxon>Arundo</taxon>
    </lineage>
</organism>
<reference evidence="1" key="2">
    <citation type="journal article" date="2015" name="Data Brief">
        <title>Shoot transcriptome of the giant reed, Arundo donax.</title>
        <authorList>
            <person name="Barrero R.A."/>
            <person name="Guerrero F.D."/>
            <person name="Moolhuijzen P."/>
            <person name="Goolsby J.A."/>
            <person name="Tidwell J."/>
            <person name="Bellgard S.E."/>
            <person name="Bellgard M.I."/>
        </authorList>
    </citation>
    <scope>NUCLEOTIDE SEQUENCE</scope>
    <source>
        <tissue evidence="1">Shoot tissue taken approximately 20 cm above the soil surface</tissue>
    </source>
</reference>
<name>A0A0A9CTJ5_ARUDO</name>
<evidence type="ECO:0000313" key="1">
    <source>
        <dbReference type="EMBL" id="JAD74832.1"/>
    </source>
</evidence>